<keyword evidence="14" id="KW-1185">Reference proteome</keyword>
<keyword evidence="8" id="KW-0865">Zymogen</keyword>
<evidence type="ECO:0000256" key="11">
    <source>
        <dbReference type="ARBA" id="ARBA00064289"/>
    </source>
</evidence>
<evidence type="ECO:0000256" key="2">
    <source>
        <dbReference type="ARBA" id="ARBA00009431"/>
    </source>
</evidence>
<evidence type="ECO:0000256" key="12">
    <source>
        <dbReference type="RuleBase" id="RU361156"/>
    </source>
</evidence>
<evidence type="ECO:0000256" key="10">
    <source>
        <dbReference type="ARBA" id="ARBA00023180"/>
    </source>
</evidence>
<dbReference type="GO" id="GO:0005773">
    <property type="term" value="C:vacuole"/>
    <property type="evidence" value="ECO:0007669"/>
    <property type="project" value="TreeGrafter"/>
</dbReference>
<keyword evidence="9" id="KW-1015">Disulfide bond</keyword>
<dbReference type="PANTHER" id="PTHR11802:SF198">
    <property type="entry name" value="SERINE CARBOXYPEPTIDASE-LIKE 27"/>
    <property type="match status" value="1"/>
</dbReference>
<dbReference type="EC" id="3.4.16.-" evidence="12"/>
<dbReference type="InterPro" id="IPR001563">
    <property type="entry name" value="Peptidase_S10"/>
</dbReference>
<protein>
    <recommendedName>
        <fullName evidence="12">Carboxypeptidase</fullName>
        <ecNumber evidence="12">3.4.16.-</ecNumber>
    </recommendedName>
</protein>
<keyword evidence="4 12" id="KW-0121">Carboxypeptidase</keyword>
<proteinExistence type="inferred from homology"/>
<evidence type="ECO:0000256" key="6">
    <source>
        <dbReference type="ARBA" id="ARBA00022729"/>
    </source>
</evidence>
<evidence type="ECO:0000256" key="5">
    <source>
        <dbReference type="ARBA" id="ARBA00022670"/>
    </source>
</evidence>
<evidence type="ECO:0000256" key="1">
    <source>
        <dbReference type="ARBA" id="ARBA00001003"/>
    </source>
</evidence>
<keyword evidence="3" id="KW-0964">Secreted</keyword>
<dbReference type="EMBL" id="JAGFBR010000006">
    <property type="protein sequence ID" value="KAH0464818.1"/>
    <property type="molecule type" value="Genomic_DNA"/>
</dbReference>
<dbReference type="GO" id="GO:0004185">
    <property type="term" value="F:serine-type carboxypeptidase activity"/>
    <property type="evidence" value="ECO:0007669"/>
    <property type="project" value="UniProtKB-UniRule"/>
</dbReference>
<dbReference type="Pfam" id="PF00450">
    <property type="entry name" value="Peptidase_S10"/>
    <property type="match status" value="2"/>
</dbReference>
<dbReference type="FunFam" id="3.40.50.12670:FF:000002">
    <property type="entry name" value="Carboxypeptidase"/>
    <property type="match status" value="1"/>
</dbReference>
<evidence type="ECO:0000256" key="3">
    <source>
        <dbReference type="ARBA" id="ARBA00022525"/>
    </source>
</evidence>
<dbReference type="SUPFAM" id="SSF53474">
    <property type="entry name" value="alpha/beta-Hydrolases"/>
    <property type="match status" value="2"/>
</dbReference>
<evidence type="ECO:0000313" key="14">
    <source>
        <dbReference type="Proteomes" id="UP000775213"/>
    </source>
</evidence>
<comment type="catalytic activity">
    <reaction evidence="1">
        <text>Preferential release of a C-terminal arginine or lysine residue.</text>
        <dbReference type="EC" id="3.4.16.6"/>
    </reaction>
</comment>
<evidence type="ECO:0000313" key="13">
    <source>
        <dbReference type="EMBL" id="KAH0464818.1"/>
    </source>
</evidence>
<organism evidence="13 14">
    <name type="scientific">Dendrobium chrysotoxum</name>
    <name type="common">Orchid</name>
    <dbReference type="NCBI Taxonomy" id="161865"/>
    <lineage>
        <taxon>Eukaryota</taxon>
        <taxon>Viridiplantae</taxon>
        <taxon>Streptophyta</taxon>
        <taxon>Embryophyta</taxon>
        <taxon>Tracheophyta</taxon>
        <taxon>Spermatophyta</taxon>
        <taxon>Magnoliopsida</taxon>
        <taxon>Liliopsida</taxon>
        <taxon>Asparagales</taxon>
        <taxon>Orchidaceae</taxon>
        <taxon>Epidendroideae</taxon>
        <taxon>Malaxideae</taxon>
        <taxon>Dendrobiinae</taxon>
        <taxon>Dendrobium</taxon>
    </lineage>
</organism>
<reference evidence="13 14" key="1">
    <citation type="journal article" date="2021" name="Hortic Res">
        <title>Chromosome-scale assembly of the Dendrobium chrysotoxum genome enhances the understanding of orchid evolution.</title>
        <authorList>
            <person name="Zhang Y."/>
            <person name="Zhang G.Q."/>
            <person name="Zhang D."/>
            <person name="Liu X.D."/>
            <person name="Xu X.Y."/>
            <person name="Sun W.H."/>
            <person name="Yu X."/>
            <person name="Zhu X."/>
            <person name="Wang Z.W."/>
            <person name="Zhao X."/>
            <person name="Zhong W.Y."/>
            <person name="Chen H."/>
            <person name="Yin W.L."/>
            <person name="Huang T."/>
            <person name="Niu S.C."/>
            <person name="Liu Z.J."/>
        </authorList>
    </citation>
    <scope>NUCLEOTIDE SEQUENCE [LARGE SCALE GENOMIC DNA]</scope>
    <source>
        <strain evidence="13">Lindl</strain>
    </source>
</reference>
<dbReference type="AlphaFoldDB" id="A0AAV7H9W9"/>
<dbReference type="PROSITE" id="PS00131">
    <property type="entry name" value="CARBOXYPEPT_SER_SER"/>
    <property type="match status" value="2"/>
</dbReference>
<dbReference type="Gene3D" id="3.40.50.11320">
    <property type="match status" value="2"/>
</dbReference>
<comment type="subunit">
    <text evidence="11">Carboxypeptidase II is a dimer, where each monomer is composed of two chains linked by a disulfide bond.</text>
</comment>
<dbReference type="PANTHER" id="PTHR11802">
    <property type="entry name" value="SERINE PROTEASE FAMILY S10 SERINE CARBOXYPEPTIDASE"/>
    <property type="match status" value="1"/>
</dbReference>
<keyword evidence="6 12" id="KW-0732">Signal</keyword>
<dbReference type="InterPro" id="IPR033124">
    <property type="entry name" value="Ser_caboxypep_his_AS"/>
</dbReference>
<dbReference type="InterPro" id="IPR018202">
    <property type="entry name" value="Ser_caboxypep_ser_AS"/>
</dbReference>
<comment type="similarity">
    <text evidence="2 12">Belongs to the peptidase S10 family.</text>
</comment>
<dbReference type="FunFam" id="3.40.50.1820:FF:000013">
    <property type="entry name" value="Carboxypeptidase"/>
    <property type="match status" value="2"/>
</dbReference>
<dbReference type="Gene3D" id="3.40.50.1820">
    <property type="entry name" value="alpha/beta hydrolase"/>
    <property type="match status" value="2"/>
</dbReference>
<dbReference type="FunFam" id="3.40.50.11320:FF:000002">
    <property type="entry name" value="Carboxypeptidase"/>
    <property type="match status" value="1"/>
</dbReference>
<dbReference type="PROSITE" id="PS00560">
    <property type="entry name" value="CARBOXYPEPT_SER_HIS"/>
    <property type="match status" value="1"/>
</dbReference>
<feature type="chain" id="PRO_5043098190" description="Carboxypeptidase" evidence="12">
    <location>
        <begin position="25"/>
        <end position="881"/>
    </location>
</feature>
<dbReference type="PRINTS" id="PR00724">
    <property type="entry name" value="CRBOXYPTASEC"/>
</dbReference>
<dbReference type="FunFam" id="3.40.50.11320:FF:000003">
    <property type="entry name" value="Carboxypeptidase"/>
    <property type="match status" value="1"/>
</dbReference>
<accession>A0AAV7H9W9</accession>
<comment type="caution">
    <text evidence="13">The sequence shown here is derived from an EMBL/GenBank/DDBJ whole genome shotgun (WGS) entry which is preliminary data.</text>
</comment>
<evidence type="ECO:0000256" key="9">
    <source>
        <dbReference type="ARBA" id="ARBA00023157"/>
    </source>
</evidence>
<evidence type="ECO:0000256" key="7">
    <source>
        <dbReference type="ARBA" id="ARBA00022801"/>
    </source>
</evidence>
<keyword evidence="7 12" id="KW-0378">Hydrolase</keyword>
<sequence>MAASSFYTILVLFVAVHGLAAAAAAVITTLPPQQKLDQIDRLPGQPSVEFNQYSGYVTVDANAGRALFYWLVEAPAALQPAPLVLWLNGGPGCSSIAYGASEELGPFHIHPDGRTLYLNTYAWNKVANVLFLESPAGVGFSYSNTTSDLYTAGDQRTAVDAYTFLVNWFERFPQYKFRDFYIAGESYAGHYVPQLSQIVYRKNQGVQSPSINFKGFMVGNAVTDDDNDFLGTFEYWWTHGLISDATYNGLKAACLSQSSEHPSADCLKLQDAAEEEMGDIDPYSIYTPTCNISSSSLKRKLRGHYPWMSRAYDPCTDRYAQVYYNHPEVQRALHANVTGLNYPWEDCSDIVGPYWGDSPRSMLPIYKELIAGGLRIWVFSGDTDSVVPLTATRYSINALNLTTLTDWYPWYDHGNVGGWSQVYKGLTYVTIRGAVSGLAAAAAAVITALPPQQKLDQIDRLPGQPSVEFNQYSGYVTVDANAGRALFYWFVEAPAALQPAPLVLWLTGGPGCSSIAYGASEELGPFQIQPDGRTLNLNPYSWNKVANILFLESPAGVGFSYSNTTSDLYTAGDQRTAVDAYTFLVNWFERFPQYKFRDFYMTGESYAGHYVPQLSQIVYRKNQGVQSPSINFKGFMVGNAVTDDDNDLFGTFEHWWTHGLISDKTYKALKAACQSQSSQHPSAACLTPVDAAGKEMGDIDPYSIYTPTCNISSSSLKRKLRGHYPWMSRAYDPCTYRYAQVYYNHPEVQRALNANVTGLNYPWEDCSDIIAQNWGDSPKSMLPIYKELIAAGLRIWIFSGDADSVVPLTATRYSINALNLTTLTDWYPWYDHGNVGGWSQVYKGLNYVTIRGAGHEVPILKPRQALILFRHFLKNKPMPSV</sequence>
<keyword evidence="10" id="KW-0325">Glycoprotein</keyword>
<keyword evidence="5 12" id="KW-0645">Protease</keyword>
<dbReference type="GO" id="GO:0006508">
    <property type="term" value="P:proteolysis"/>
    <property type="evidence" value="ECO:0007669"/>
    <property type="project" value="UniProtKB-KW"/>
</dbReference>
<gene>
    <name evidence="13" type="ORF">IEQ34_004921</name>
</gene>
<dbReference type="Gene3D" id="6.10.250.940">
    <property type="match status" value="2"/>
</dbReference>
<name>A0AAV7H9W9_DENCH</name>
<feature type="signal peptide" evidence="12">
    <location>
        <begin position="1"/>
        <end position="24"/>
    </location>
</feature>
<evidence type="ECO:0000256" key="4">
    <source>
        <dbReference type="ARBA" id="ARBA00022645"/>
    </source>
</evidence>
<evidence type="ECO:0000256" key="8">
    <source>
        <dbReference type="ARBA" id="ARBA00023145"/>
    </source>
</evidence>
<dbReference type="InterPro" id="IPR029058">
    <property type="entry name" value="AB_hydrolase_fold"/>
</dbReference>
<dbReference type="Proteomes" id="UP000775213">
    <property type="component" value="Unassembled WGS sequence"/>
</dbReference>